<evidence type="ECO:0000313" key="2">
    <source>
        <dbReference type="Proteomes" id="UP000076727"/>
    </source>
</evidence>
<accession>A0A165QML2</accession>
<protein>
    <submittedName>
        <fullName evidence="1">Uncharacterized protein</fullName>
    </submittedName>
</protein>
<name>A0A165QML2_9APHY</name>
<proteinExistence type="predicted"/>
<dbReference type="EMBL" id="KV429056">
    <property type="protein sequence ID" value="KZT69677.1"/>
    <property type="molecule type" value="Genomic_DNA"/>
</dbReference>
<dbReference type="AlphaFoldDB" id="A0A165QML2"/>
<keyword evidence="2" id="KW-1185">Reference proteome</keyword>
<gene>
    <name evidence="1" type="ORF">DAEQUDRAFT_248714</name>
</gene>
<organism evidence="1 2">
    <name type="scientific">Daedalea quercina L-15889</name>
    <dbReference type="NCBI Taxonomy" id="1314783"/>
    <lineage>
        <taxon>Eukaryota</taxon>
        <taxon>Fungi</taxon>
        <taxon>Dikarya</taxon>
        <taxon>Basidiomycota</taxon>
        <taxon>Agaricomycotina</taxon>
        <taxon>Agaricomycetes</taxon>
        <taxon>Polyporales</taxon>
        <taxon>Fomitopsis</taxon>
    </lineage>
</organism>
<dbReference type="Proteomes" id="UP000076727">
    <property type="component" value="Unassembled WGS sequence"/>
</dbReference>
<evidence type="ECO:0000313" key="1">
    <source>
        <dbReference type="EMBL" id="KZT69677.1"/>
    </source>
</evidence>
<sequence length="189" mass="20725">MVAEYGSFLPVLAESYPRSNPSKPILIPCVIAFGRQIDASEPANLIVQQAPAASLPSHIVARGSSITILRSSPDDRTRRPAQVLAHFERSERGKMPQANAPNWAHSQADGCCAAQRLLLSEVKCSSIDITRQRISQAVLIRMGVRDAVAMERDTPRTRDTPRAAKLADCWRACHSSCDFVRSSVQTFTP</sequence>
<reference evidence="1 2" key="1">
    <citation type="journal article" date="2016" name="Mol. Biol. Evol.">
        <title>Comparative Genomics of Early-Diverging Mushroom-Forming Fungi Provides Insights into the Origins of Lignocellulose Decay Capabilities.</title>
        <authorList>
            <person name="Nagy L.G."/>
            <person name="Riley R."/>
            <person name="Tritt A."/>
            <person name="Adam C."/>
            <person name="Daum C."/>
            <person name="Floudas D."/>
            <person name="Sun H."/>
            <person name="Yadav J.S."/>
            <person name="Pangilinan J."/>
            <person name="Larsson K.H."/>
            <person name="Matsuura K."/>
            <person name="Barry K."/>
            <person name="Labutti K."/>
            <person name="Kuo R."/>
            <person name="Ohm R.A."/>
            <person name="Bhattacharya S.S."/>
            <person name="Shirouzu T."/>
            <person name="Yoshinaga Y."/>
            <person name="Martin F.M."/>
            <person name="Grigoriev I.V."/>
            <person name="Hibbett D.S."/>
        </authorList>
    </citation>
    <scope>NUCLEOTIDE SEQUENCE [LARGE SCALE GENOMIC DNA]</scope>
    <source>
        <strain evidence="1 2">L-15889</strain>
    </source>
</reference>